<protein>
    <recommendedName>
        <fullName evidence="5">Helicase ATP-binding domain-containing protein</fullName>
    </recommendedName>
</protein>
<name>A0A3D8I429_9HELI</name>
<dbReference type="InterPro" id="IPR027417">
    <property type="entry name" value="P-loop_NTPase"/>
</dbReference>
<sequence>MGFAEVVNALLSESQSNAQQGKKFEKLIKAILQREMVLQNTFHIKKVYLWSEFSDKYHINRADFGIDIMIETHNDEFISVQCKAFKPEHTLSLGDVKNFLGINSILNNKGDAVIKISQSLLFCTCKGISNEVLKALETNANADKAKGQAYGYNELQNLSINWEALELNNIENSIQIKGKKSLRPHQLEAFEAIKSHFLEQENERGKVIMACGTGKSLLAIRSIDYIVQSGEIALFLTPSLALTNQIIKEFFSQSESKHYEVFAVCSDKKVGSKIDNEDAKSNELCIAPTTNALTLANKIAQLIPQNTNHKEFMPPPPCI</sequence>
<dbReference type="GO" id="GO:0016787">
    <property type="term" value="F:hydrolase activity"/>
    <property type="evidence" value="ECO:0007669"/>
    <property type="project" value="InterPro"/>
</dbReference>
<dbReference type="GO" id="GO:0003677">
    <property type="term" value="F:DNA binding"/>
    <property type="evidence" value="ECO:0007669"/>
    <property type="project" value="InterPro"/>
</dbReference>
<dbReference type="EMBL" id="NXLR01000007">
    <property type="protein sequence ID" value="RDU59920.1"/>
    <property type="molecule type" value="Genomic_DNA"/>
</dbReference>
<organism evidence="3 4">
    <name type="scientific">Helicobacter marmotae</name>
    <dbReference type="NCBI Taxonomy" id="152490"/>
    <lineage>
        <taxon>Bacteria</taxon>
        <taxon>Pseudomonadati</taxon>
        <taxon>Campylobacterota</taxon>
        <taxon>Epsilonproteobacteria</taxon>
        <taxon>Campylobacterales</taxon>
        <taxon>Helicobacteraceae</taxon>
        <taxon>Helicobacter</taxon>
    </lineage>
</organism>
<dbReference type="InterPro" id="IPR039442">
    <property type="entry name" value="Mrr-like_dom"/>
</dbReference>
<evidence type="ECO:0000313" key="3">
    <source>
        <dbReference type="EMBL" id="RDU59920.1"/>
    </source>
</evidence>
<dbReference type="Pfam" id="PF13156">
    <property type="entry name" value="Mrr_cat_2"/>
    <property type="match status" value="1"/>
</dbReference>
<comment type="caution">
    <text evidence="3">The sequence shown here is derived from an EMBL/GenBank/DDBJ whole genome shotgun (WGS) entry which is preliminary data.</text>
</comment>
<dbReference type="GO" id="GO:0005524">
    <property type="term" value="F:ATP binding"/>
    <property type="evidence" value="ECO:0007669"/>
    <property type="project" value="InterPro"/>
</dbReference>
<dbReference type="Gene3D" id="3.40.50.300">
    <property type="entry name" value="P-loop containing nucleotide triphosphate hydrolases"/>
    <property type="match status" value="1"/>
</dbReference>
<feature type="domain" description="Mrr-like" evidence="2">
    <location>
        <begin position="43"/>
        <end position="167"/>
    </location>
</feature>
<evidence type="ECO:0000313" key="4">
    <source>
        <dbReference type="Proteomes" id="UP000256599"/>
    </source>
</evidence>
<reference evidence="3 4" key="1">
    <citation type="submission" date="2018-04" db="EMBL/GenBank/DDBJ databases">
        <title>Novel Campyloabacter and Helicobacter Species and Strains.</title>
        <authorList>
            <person name="Mannion A.J."/>
            <person name="Shen Z."/>
            <person name="Fox J.G."/>
        </authorList>
    </citation>
    <scope>NUCLEOTIDE SEQUENCE [LARGE SCALE GENOMIC DNA]</scope>
    <source>
        <strain evidence="3 4">MIT 98-6070</strain>
    </source>
</reference>
<evidence type="ECO:0000259" key="1">
    <source>
        <dbReference type="Pfam" id="PF04851"/>
    </source>
</evidence>
<accession>A0A3D8I429</accession>
<dbReference type="AlphaFoldDB" id="A0A3D8I429"/>
<keyword evidence="4" id="KW-1185">Reference proteome</keyword>
<dbReference type="InterPro" id="IPR006935">
    <property type="entry name" value="Helicase/UvrB_N"/>
</dbReference>
<evidence type="ECO:0000259" key="2">
    <source>
        <dbReference type="Pfam" id="PF13156"/>
    </source>
</evidence>
<gene>
    <name evidence="3" type="ORF">CQA63_04885</name>
</gene>
<dbReference type="SUPFAM" id="SSF52540">
    <property type="entry name" value="P-loop containing nucleoside triphosphate hydrolases"/>
    <property type="match status" value="1"/>
</dbReference>
<dbReference type="Proteomes" id="UP000256599">
    <property type="component" value="Unassembled WGS sequence"/>
</dbReference>
<dbReference type="Pfam" id="PF04851">
    <property type="entry name" value="ResIII"/>
    <property type="match status" value="1"/>
</dbReference>
<evidence type="ECO:0008006" key="5">
    <source>
        <dbReference type="Google" id="ProtNLM"/>
    </source>
</evidence>
<proteinExistence type="predicted"/>
<dbReference type="OrthoDB" id="9803459at2"/>
<feature type="domain" description="Helicase/UvrB N-terminal" evidence="1">
    <location>
        <begin position="180"/>
        <end position="288"/>
    </location>
</feature>